<name>A0A7W7I0K2_9ACTN</name>
<organism evidence="2 3">
    <name type="scientific">Actinoplanes digitatis</name>
    <dbReference type="NCBI Taxonomy" id="1868"/>
    <lineage>
        <taxon>Bacteria</taxon>
        <taxon>Bacillati</taxon>
        <taxon>Actinomycetota</taxon>
        <taxon>Actinomycetes</taxon>
        <taxon>Micromonosporales</taxon>
        <taxon>Micromonosporaceae</taxon>
        <taxon>Actinoplanes</taxon>
    </lineage>
</organism>
<comment type="caution">
    <text evidence="2">The sequence shown here is derived from an EMBL/GenBank/DDBJ whole genome shotgun (WGS) entry which is preliminary data.</text>
</comment>
<dbReference type="Proteomes" id="UP000578112">
    <property type="component" value="Unassembled WGS sequence"/>
</dbReference>
<dbReference type="EMBL" id="JACHNH010000001">
    <property type="protein sequence ID" value="MBB4764246.1"/>
    <property type="molecule type" value="Genomic_DNA"/>
</dbReference>
<dbReference type="RefSeq" id="WP_184995452.1">
    <property type="nucleotide sequence ID" value="NZ_BOMK01000048.1"/>
</dbReference>
<protein>
    <submittedName>
        <fullName evidence="2">Uncharacterized protein</fullName>
    </submittedName>
</protein>
<feature type="signal peptide" evidence="1">
    <location>
        <begin position="1"/>
        <end position="18"/>
    </location>
</feature>
<feature type="chain" id="PRO_5038734630" evidence="1">
    <location>
        <begin position="19"/>
        <end position="160"/>
    </location>
</feature>
<keyword evidence="3" id="KW-1185">Reference proteome</keyword>
<evidence type="ECO:0000256" key="1">
    <source>
        <dbReference type="SAM" id="SignalP"/>
    </source>
</evidence>
<evidence type="ECO:0000313" key="3">
    <source>
        <dbReference type="Proteomes" id="UP000578112"/>
    </source>
</evidence>
<proteinExistence type="predicted"/>
<reference evidence="2 3" key="1">
    <citation type="submission" date="2020-08" db="EMBL/GenBank/DDBJ databases">
        <title>Sequencing the genomes of 1000 actinobacteria strains.</title>
        <authorList>
            <person name="Klenk H.-P."/>
        </authorList>
    </citation>
    <scope>NUCLEOTIDE SEQUENCE [LARGE SCALE GENOMIC DNA]</scope>
    <source>
        <strain evidence="2 3">DSM 43149</strain>
    </source>
</reference>
<keyword evidence="1" id="KW-0732">Signal</keyword>
<dbReference type="AlphaFoldDB" id="A0A7W7I0K2"/>
<evidence type="ECO:0000313" key="2">
    <source>
        <dbReference type="EMBL" id="MBB4764246.1"/>
    </source>
</evidence>
<gene>
    <name evidence="2" type="ORF">BJ971_004802</name>
</gene>
<sequence length="160" mass="17562">MKKLMALIAAAITFTVLAAAPASASSPTIGCLGFDNGREWTQQCFQAGEMPVAGTSDDWLDVVSFDPESREVCGQAYVMDRGWQQWQCGVGPVLFGQEDRAMEALTISLPGPGKFCMQAYMEEYGWQGWQCGLEGNRVTVGNANGGWGIRAVMFYYSYLW</sequence>
<accession>A0A7W7I0K2</accession>